<name>A0A9W6ZY20_9STRA</name>
<feature type="non-terminal residue" evidence="1">
    <location>
        <position position="1"/>
    </location>
</feature>
<comment type="caution">
    <text evidence="1">The sequence shown here is derived from an EMBL/GenBank/DDBJ whole genome shotgun (WGS) entry which is preliminary data.</text>
</comment>
<dbReference type="Proteomes" id="UP001165082">
    <property type="component" value="Unassembled WGS sequence"/>
</dbReference>
<keyword evidence="2" id="KW-1185">Reference proteome</keyword>
<protein>
    <submittedName>
        <fullName evidence="1">Uncharacterized protein</fullName>
    </submittedName>
</protein>
<evidence type="ECO:0000313" key="1">
    <source>
        <dbReference type="EMBL" id="GMH59145.1"/>
    </source>
</evidence>
<sequence>MLQYKPRLIILDKDGTLGDASKGLKKYAQSMTDFITDYVRE</sequence>
<dbReference type="EMBL" id="BRXZ01003647">
    <property type="protein sequence ID" value="GMH59145.1"/>
    <property type="molecule type" value="Genomic_DNA"/>
</dbReference>
<gene>
    <name evidence="1" type="ORF">TrRE_jg10497</name>
</gene>
<accession>A0A9W6ZY20</accession>
<dbReference type="AlphaFoldDB" id="A0A9W6ZY20"/>
<evidence type="ECO:0000313" key="2">
    <source>
        <dbReference type="Proteomes" id="UP001165082"/>
    </source>
</evidence>
<organism evidence="1 2">
    <name type="scientific">Triparma retinervis</name>
    <dbReference type="NCBI Taxonomy" id="2557542"/>
    <lineage>
        <taxon>Eukaryota</taxon>
        <taxon>Sar</taxon>
        <taxon>Stramenopiles</taxon>
        <taxon>Ochrophyta</taxon>
        <taxon>Bolidophyceae</taxon>
        <taxon>Parmales</taxon>
        <taxon>Triparmaceae</taxon>
        <taxon>Triparma</taxon>
    </lineage>
</organism>
<proteinExistence type="predicted"/>
<reference evidence="1" key="1">
    <citation type="submission" date="2022-07" db="EMBL/GenBank/DDBJ databases">
        <title>Genome analysis of Parmales, a sister group of diatoms, reveals the evolutionary specialization of diatoms from phago-mixotrophs to photoautotrophs.</title>
        <authorList>
            <person name="Ban H."/>
            <person name="Sato S."/>
            <person name="Yoshikawa S."/>
            <person name="Kazumasa Y."/>
            <person name="Nakamura Y."/>
            <person name="Ichinomiya M."/>
            <person name="Saitoh K."/>
            <person name="Sato N."/>
            <person name="Blanc-Mathieu R."/>
            <person name="Endo H."/>
            <person name="Kuwata A."/>
            <person name="Ogata H."/>
        </authorList>
    </citation>
    <scope>NUCLEOTIDE SEQUENCE</scope>
</reference>
<dbReference type="OrthoDB" id="269227at2759"/>